<name>A0ABR3DBJ9_NEUIN</name>
<proteinExistence type="predicted"/>
<reference evidence="2 3" key="1">
    <citation type="submission" date="2023-09" db="EMBL/GenBank/DDBJ databases">
        <title>Multi-omics analysis of a traditional fermented food reveals byproduct-associated fungal strains for waste-to-food upcycling.</title>
        <authorList>
            <consortium name="Lawrence Berkeley National Laboratory"/>
            <person name="Rekdal V.M."/>
            <person name="Villalobos-Escobedo J.M."/>
            <person name="Rodriguez-Valeron N."/>
            <person name="Garcia M.O."/>
            <person name="Vasquez D.P."/>
            <person name="Damayanti I."/>
            <person name="Sorensen P.M."/>
            <person name="Baidoo E.E."/>
            <person name="De Carvalho A.C."/>
            <person name="Riley R."/>
            <person name="Lipzen A."/>
            <person name="He G."/>
            <person name="Yan M."/>
            <person name="Haridas S."/>
            <person name="Daum C."/>
            <person name="Yoshinaga Y."/>
            <person name="Ng V."/>
            <person name="Grigoriev I.V."/>
            <person name="Munk R."/>
            <person name="Nuraida L."/>
            <person name="Wijaya C.H."/>
            <person name="Morales P.-C."/>
            <person name="Keasling J.D."/>
        </authorList>
    </citation>
    <scope>NUCLEOTIDE SEQUENCE [LARGE SCALE GENOMIC DNA]</scope>
    <source>
        <strain evidence="2 3">FGSC 2613</strain>
    </source>
</reference>
<dbReference type="EMBL" id="JAVLET010000004">
    <property type="protein sequence ID" value="KAL0470055.1"/>
    <property type="molecule type" value="Genomic_DNA"/>
</dbReference>
<sequence length="62" mass="6916">VGWDCRYSCCTLIQGDMAMRSPRQLNADEAIKPRELQCGGSPKHPMVAENSGQLWHASTNLR</sequence>
<protein>
    <submittedName>
        <fullName evidence="2">Uncharacterized protein</fullName>
    </submittedName>
</protein>
<keyword evidence="3" id="KW-1185">Reference proteome</keyword>
<evidence type="ECO:0000313" key="2">
    <source>
        <dbReference type="EMBL" id="KAL0470055.1"/>
    </source>
</evidence>
<dbReference type="Proteomes" id="UP001451303">
    <property type="component" value="Unassembled WGS sequence"/>
</dbReference>
<feature type="region of interest" description="Disordered" evidence="1">
    <location>
        <begin position="39"/>
        <end position="62"/>
    </location>
</feature>
<feature type="non-terminal residue" evidence="2">
    <location>
        <position position="1"/>
    </location>
</feature>
<comment type="caution">
    <text evidence="2">The sequence shown here is derived from an EMBL/GenBank/DDBJ whole genome shotgun (WGS) entry which is preliminary data.</text>
</comment>
<gene>
    <name evidence="2" type="ORF">QR685DRAFT_442321</name>
</gene>
<accession>A0ABR3DBJ9</accession>
<feature type="compositionally biased region" description="Polar residues" evidence="1">
    <location>
        <begin position="50"/>
        <end position="62"/>
    </location>
</feature>
<evidence type="ECO:0000313" key="3">
    <source>
        <dbReference type="Proteomes" id="UP001451303"/>
    </source>
</evidence>
<evidence type="ECO:0000256" key="1">
    <source>
        <dbReference type="SAM" id="MobiDB-lite"/>
    </source>
</evidence>
<organism evidence="2 3">
    <name type="scientific">Neurospora intermedia</name>
    <dbReference type="NCBI Taxonomy" id="5142"/>
    <lineage>
        <taxon>Eukaryota</taxon>
        <taxon>Fungi</taxon>
        <taxon>Dikarya</taxon>
        <taxon>Ascomycota</taxon>
        <taxon>Pezizomycotina</taxon>
        <taxon>Sordariomycetes</taxon>
        <taxon>Sordariomycetidae</taxon>
        <taxon>Sordariales</taxon>
        <taxon>Sordariaceae</taxon>
        <taxon>Neurospora</taxon>
    </lineage>
</organism>